<keyword evidence="4 5" id="KW-0694">RNA-binding</keyword>
<evidence type="ECO:0000256" key="4">
    <source>
        <dbReference type="ARBA" id="ARBA00022884"/>
    </source>
</evidence>
<proteinExistence type="inferred from homology"/>
<accession>A0A7X5ZUV3</accession>
<gene>
    <name evidence="7" type="ORF">FHR20_001397</name>
</gene>
<organism evidence="7 8">
    <name type="scientific">Sphingomonas leidyi</name>
    <dbReference type="NCBI Taxonomy" id="68569"/>
    <lineage>
        <taxon>Bacteria</taxon>
        <taxon>Pseudomonadati</taxon>
        <taxon>Pseudomonadota</taxon>
        <taxon>Alphaproteobacteria</taxon>
        <taxon>Sphingomonadales</taxon>
        <taxon>Sphingomonadaceae</taxon>
        <taxon>Sphingomonas</taxon>
    </lineage>
</organism>
<evidence type="ECO:0000256" key="2">
    <source>
        <dbReference type="ARBA" id="ARBA00022679"/>
    </source>
</evidence>
<dbReference type="InterPro" id="IPR001678">
    <property type="entry name" value="MeTrfase_RsmB-F_NOP2_dom"/>
</dbReference>
<comment type="caution">
    <text evidence="5">Lacks conserved residue(s) required for the propagation of feature annotation.</text>
</comment>
<keyword evidence="1 5" id="KW-0489">Methyltransferase</keyword>
<reference evidence="7 8" key="1">
    <citation type="submission" date="2020-03" db="EMBL/GenBank/DDBJ databases">
        <title>Genomic Encyclopedia of Type Strains, Phase IV (KMG-IV): sequencing the most valuable type-strain genomes for metagenomic binning, comparative biology and taxonomic classification.</title>
        <authorList>
            <person name="Goeker M."/>
        </authorList>
    </citation>
    <scope>NUCLEOTIDE SEQUENCE [LARGE SCALE GENOMIC DNA]</scope>
    <source>
        <strain evidence="7 8">DSM 4733</strain>
    </source>
</reference>
<evidence type="ECO:0000313" key="7">
    <source>
        <dbReference type="EMBL" id="NIJ64466.1"/>
    </source>
</evidence>
<keyword evidence="3 5" id="KW-0949">S-adenosyl-L-methionine</keyword>
<dbReference type="PRINTS" id="PR02008">
    <property type="entry name" value="RCMTFAMILY"/>
</dbReference>
<evidence type="ECO:0000256" key="5">
    <source>
        <dbReference type="PROSITE-ProRule" id="PRU01023"/>
    </source>
</evidence>
<dbReference type="InterPro" id="IPR049560">
    <property type="entry name" value="MeTrfase_RsmB-F_NOP2_cat"/>
</dbReference>
<keyword evidence="8" id="KW-1185">Reference proteome</keyword>
<dbReference type="SUPFAM" id="SSF53335">
    <property type="entry name" value="S-adenosyl-L-methionine-dependent methyltransferases"/>
    <property type="match status" value="1"/>
</dbReference>
<dbReference type="InterPro" id="IPR023267">
    <property type="entry name" value="RCMT"/>
</dbReference>
<evidence type="ECO:0000313" key="8">
    <source>
        <dbReference type="Proteomes" id="UP000564677"/>
    </source>
</evidence>
<comment type="similarity">
    <text evidence="5">Belongs to the class I-like SAM-binding methyltransferase superfamily. RsmB/NOP family.</text>
</comment>
<keyword evidence="2 5" id="KW-0808">Transferase</keyword>
<dbReference type="PROSITE" id="PS51686">
    <property type="entry name" value="SAM_MT_RSMB_NOP"/>
    <property type="match status" value="1"/>
</dbReference>
<protein>
    <submittedName>
        <fullName evidence="7">16S rRNA (Cytosine967-C5)-methyltransferase</fullName>
        <ecNumber evidence="7">2.1.1.176</ecNumber>
    </submittedName>
</protein>
<dbReference type="AlphaFoldDB" id="A0A7X5ZUV3"/>
<dbReference type="PANTHER" id="PTHR22807">
    <property type="entry name" value="NOP2 YEAST -RELATED NOL1/NOP2/FMU SUN DOMAIN-CONTAINING"/>
    <property type="match status" value="1"/>
</dbReference>
<dbReference type="EC" id="2.1.1.176" evidence="7"/>
<feature type="domain" description="SAM-dependent MTase RsmB/NOP-type" evidence="6">
    <location>
        <begin position="113"/>
        <end position="403"/>
    </location>
</feature>
<evidence type="ECO:0000259" key="6">
    <source>
        <dbReference type="PROSITE" id="PS51686"/>
    </source>
</evidence>
<evidence type="ECO:0000256" key="1">
    <source>
        <dbReference type="ARBA" id="ARBA00022603"/>
    </source>
</evidence>
<dbReference type="GO" id="GO:0003723">
    <property type="term" value="F:RNA binding"/>
    <property type="evidence" value="ECO:0007669"/>
    <property type="project" value="UniProtKB-UniRule"/>
</dbReference>
<feature type="binding site" evidence="5">
    <location>
        <position position="292"/>
    </location>
    <ligand>
        <name>S-adenosyl-L-methionine</name>
        <dbReference type="ChEBI" id="CHEBI:59789"/>
    </ligand>
</feature>
<dbReference type="EMBL" id="JAASQV010000001">
    <property type="protein sequence ID" value="NIJ64466.1"/>
    <property type="molecule type" value="Genomic_DNA"/>
</dbReference>
<dbReference type="GO" id="GO:0008173">
    <property type="term" value="F:RNA methyltransferase activity"/>
    <property type="evidence" value="ECO:0007669"/>
    <property type="project" value="InterPro"/>
</dbReference>
<dbReference type="InterPro" id="IPR029063">
    <property type="entry name" value="SAM-dependent_MTases_sf"/>
</dbReference>
<dbReference type="Pfam" id="PF01189">
    <property type="entry name" value="Methyltr_RsmB-F"/>
    <property type="match status" value="1"/>
</dbReference>
<name>A0A7X5ZUV3_9SPHN</name>
<dbReference type="GO" id="GO:0001510">
    <property type="term" value="P:RNA methylation"/>
    <property type="evidence" value="ECO:0007669"/>
    <property type="project" value="InterPro"/>
</dbReference>
<dbReference type="Proteomes" id="UP000564677">
    <property type="component" value="Unassembled WGS sequence"/>
</dbReference>
<feature type="active site" description="Nucleophile" evidence="5">
    <location>
        <position position="345"/>
    </location>
</feature>
<dbReference type="PANTHER" id="PTHR22807:SF53">
    <property type="entry name" value="RIBOSOMAL RNA SMALL SUBUNIT METHYLTRANSFERASE B-RELATED"/>
    <property type="match status" value="1"/>
</dbReference>
<feature type="binding site" evidence="5">
    <location>
        <position position="244"/>
    </location>
    <ligand>
        <name>S-adenosyl-L-methionine</name>
        <dbReference type="ChEBI" id="CHEBI:59789"/>
    </ligand>
</feature>
<sequence>MHPFGEFDGVNPAARLQAAIDLLDKIIAAARDQGGSADTIIARWFGERRYAGSKDRRAIRALVYDAIRMLGERPESGRAAMLALVRRQPELAALFDGSPYGPTSIAPDEPVAAAGVLPAWLAEAFALSGLDADEQAALLERAPLDIRVNTLKADPAAIQAEIPGAVPLPCLSAGLRVPSDAAVEQLPAYKEGRLEVQDAGSQFVSLAAGVERGQHVIDLCAGGGGKTLALAAAMANHGSILACDIDRPRLSRLMPRAERAGVSIAETRLLNPNQEAAMLADQAGRADAVLIDAPCSGTGTWRRNPEARWRLTPQRLDRYVATQAALLDIGADLVRPGGVLVHVVCSLLDAEGAGQAQAFLDRHPGWSAQPLSLGAGTPHGPGLRFTPLADSTDGFFVARMRRP</sequence>
<comment type="caution">
    <text evidence="7">The sequence shown here is derived from an EMBL/GenBank/DDBJ whole genome shotgun (WGS) entry which is preliminary data.</text>
</comment>
<dbReference type="CDD" id="cd02440">
    <property type="entry name" value="AdoMet_MTases"/>
    <property type="match status" value="1"/>
</dbReference>
<evidence type="ECO:0000256" key="3">
    <source>
        <dbReference type="ARBA" id="ARBA00022691"/>
    </source>
</evidence>
<dbReference type="Gene3D" id="3.40.50.150">
    <property type="entry name" value="Vaccinia Virus protein VP39"/>
    <property type="match status" value="1"/>
</dbReference>